<evidence type="ECO:0000256" key="2">
    <source>
        <dbReference type="ARBA" id="ARBA00023186"/>
    </source>
</evidence>
<dbReference type="SUPFAM" id="SSF50129">
    <property type="entry name" value="GroES-like"/>
    <property type="match status" value="2"/>
</dbReference>
<dbReference type="EMBL" id="JAMWBK010000009">
    <property type="protein sequence ID" value="KAJ8902074.1"/>
    <property type="molecule type" value="Genomic_DNA"/>
</dbReference>
<comment type="similarity">
    <text evidence="1 6">Belongs to the GroES chaperonin family.</text>
</comment>
<comment type="caution">
    <text evidence="7">The sequence shown here is derived from an EMBL/GenBank/DDBJ whole genome shotgun (WGS) entry which is preliminary data.</text>
</comment>
<dbReference type="FunFam" id="2.30.33.40:FF:000001">
    <property type="entry name" value="10 kDa chaperonin"/>
    <property type="match status" value="1"/>
</dbReference>
<dbReference type="CDD" id="cd00320">
    <property type="entry name" value="cpn10"/>
    <property type="match status" value="2"/>
</dbReference>
<dbReference type="Pfam" id="PF00166">
    <property type="entry name" value="Cpn10"/>
    <property type="match status" value="2"/>
</dbReference>
<evidence type="ECO:0000256" key="6">
    <source>
        <dbReference type="RuleBase" id="RU003479"/>
    </source>
</evidence>
<evidence type="ECO:0000256" key="4">
    <source>
        <dbReference type="ARBA" id="ARBA00073031"/>
    </source>
</evidence>
<dbReference type="Gene3D" id="2.30.33.40">
    <property type="entry name" value="GroES chaperonin"/>
    <property type="match status" value="2"/>
</dbReference>
<dbReference type="InterPro" id="IPR011032">
    <property type="entry name" value="GroES-like_sf"/>
</dbReference>
<dbReference type="PANTHER" id="PTHR10772">
    <property type="entry name" value="10 KDA HEAT SHOCK PROTEIN"/>
    <property type="match status" value="1"/>
</dbReference>
<dbReference type="PANTHER" id="PTHR10772:SF63">
    <property type="entry name" value="20 KDA CHAPERONIN, CHLOROPLASTIC"/>
    <property type="match status" value="1"/>
</dbReference>
<proteinExistence type="inferred from homology"/>
<accession>A0AAV8UHW2</accession>
<dbReference type="GO" id="GO:0005524">
    <property type="term" value="F:ATP binding"/>
    <property type="evidence" value="ECO:0007669"/>
    <property type="project" value="InterPro"/>
</dbReference>
<dbReference type="GO" id="GO:0051087">
    <property type="term" value="F:protein-folding chaperone binding"/>
    <property type="evidence" value="ECO:0007669"/>
    <property type="project" value="TreeGrafter"/>
</dbReference>
<organism evidence="7 8">
    <name type="scientific">Rhodosorus marinus</name>
    <dbReference type="NCBI Taxonomy" id="101924"/>
    <lineage>
        <taxon>Eukaryota</taxon>
        <taxon>Rhodophyta</taxon>
        <taxon>Stylonematophyceae</taxon>
        <taxon>Stylonematales</taxon>
        <taxon>Stylonemataceae</taxon>
        <taxon>Rhodosorus</taxon>
    </lineage>
</organism>
<dbReference type="GO" id="GO:0044183">
    <property type="term" value="F:protein folding chaperone"/>
    <property type="evidence" value="ECO:0007669"/>
    <property type="project" value="InterPro"/>
</dbReference>
<keyword evidence="2 6" id="KW-0143">Chaperone</keyword>
<protein>
    <recommendedName>
        <fullName evidence="4">20 kDa chaperonin, chloroplastic</fullName>
    </recommendedName>
    <alternativeName>
        <fullName evidence="3">Chaperonin 10</fullName>
    </alternativeName>
    <alternativeName>
        <fullName evidence="5">Protein Cpn21</fullName>
    </alternativeName>
</protein>
<dbReference type="SMART" id="SM00883">
    <property type="entry name" value="Cpn10"/>
    <property type="match status" value="2"/>
</dbReference>
<gene>
    <name evidence="7" type="ORF">NDN08_006482</name>
</gene>
<sequence>MVEAERHFIDEVEVFGMPKAVRNNVLVECAEAEEVTSGGLILATTTVEKPNYGVVKSVGTGYRYPTTGVQVPMVIKPGDCVIYGSYGVDEVLIDDEDHVFVSQDAVLAKVSGDYKAANVEPIYDTMLVRRDSSAEELGSGLMLSAKAQSKPNTGTILSVGNGRLMEGGEFEPIPYAVGDRVIFASTAGTPVKFEGAEHVLVRVVEVLAKVE</sequence>
<evidence type="ECO:0000256" key="3">
    <source>
        <dbReference type="ARBA" id="ARBA00031971"/>
    </source>
</evidence>
<dbReference type="GO" id="GO:0046872">
    <property type="term" value="F:metal ion binding"/>
    <property type="evidence" value="ECO:0007669"/>
    <property type="project" value="TreeGrafter"/>
</dbReference>
<dbReference type="AlphaFoldDB" id="A0AAV8UHW2"/>
<dbReference type="InterPro" id="IPR037124">
    <property type="entry name" value="Chaperonin_GroES_sf"/>
</dbReference>
<evidence type="ECO:0000256" key="1">
    <source>
        <dbReference type="ARBA" id="ARBA00006975"/>
    </source>
</evidence>
<name>A0AAV8UHW2_9RHOD</name>
<evidence type="ECO:0000313" key="8">
    <source>
        <dbReference type="Proteomes" id="UP001157974"/>
    </source>
</evidence>
<evidence type="ECO:0000256" key="5">
    <source>
        <dbReference type="ARBA" id="ARBA00079398"/>
    </source>
</evidence>
<dbReference type="PRINTS" id="PR00297">
    <property type="entry name" value="CHAPERONIN10"/>
</dbReference>
<dbReference type="GO" id="GO:0051082">
    <property type="term" value="F:unfolded protein binding"/>
    <property type="evidence" value="ECO:0007669"/>
    <property type="project" value="TreeGrafter"/>
</dbReference>
<dbReference type="Proteomes" id="UP001157974">
    <property type="component" value="Unassembled WGS sequence"/>
</dbReference>
<keyword evidence="8" id="KW-1185">Reference proteome</keyword>
<dbReference type="InterPro" id="IPR020818">
    <property type="entry name" value="Chaperonin_GroES"/>
</dbReference>
<reference evidence="7 8" key="1">
    <citation type="journal article" date="2023" name="Nat. Commun.">
        <title>Origin of minicircular mitochondrial genomes in red algae.</title>
        <authorList>
            <person name="Lee Y."/>
            <person name="Cho C.H."/>
            <person name="Lee Y.M."/>
            <person name="Park S.I."/>
            <person name="Yang J.H."/>
            <person name="West J.A."/>
            <person name="Bhattacharya D."/>
            <person name="Yoon H.S."/>
        </authorList>
    </citation>
    <scope>NUCLEOTIDE SEQUENCE [LARGE SCALE GENOMIC DNA]</scope>
    <source>
        <strain evidence="7 8">CCMP1338</strain>
        <tissue evidence="7">Whole cell</tissue>
    </source>
</reference>
<evidence type="ECO:0000313" key="7">
    <source>
        <dbReference type="EMBL" id="KAJ8902074.1"/>
    </source>
</evidence>